<keyword evidence="2" id="KW-1185">Reference proteome</keyword>
<dbReference type="AlphaFoldDB" id="A0AAV4UT84"/>
<proteinExistence type="predicted"/>
<reference evidence="1 2" key="1">
    <citation type="submission" date="2021-06" db="EMBL/GenBank/DDBJ databases">
        <title>Caerostris darwini draft genome.</title>
        <authorList>
            <person name="Kono N."/>
            <person name="Arakawa K."/>
        </authorList>
    </citation>
    <scope>NUCLEOTIDE SEQUENCE [LARGE SCALE GENOMIC DNA]</scope>
</reference>
<comment type="caution">
    <text evidence="1">The sequence shown here is derived from an EMBL/GenBank/DDBJ whole genome shotgun (WGS) entry which is preliminary data.</text>
</comment>
<accession>A0AAV4UT84</accession>
<evidence type="ECO:0000313" key="2">
    <source>
        <dbReference type="Proteomes" id="UP001054837"/>
    </source>
</evidence>
<organism evidence="1 2">
    <name type="scientific">Caerostris darwini</name>
    <dbReference type="NCBI Taxonomy" id="1538125"/>
    <lineage>
        <taxon>Eukaryota</taxon>
        <taxon>Metazoa</taxon>
        <taxon>Ecdysozoa</taxon>
        <taxon>Arthropoda</taxon>
        <taxon>Chelicerata</taxon>
        <taxon>Arachnida</taxon>
        <taxon>Araneae</taxon>
        <taxon>Araneomorphae</taxon>
        <taxon>Entelegynae</taxon>
        <taxon>Araneoidea</taxon>
        <taxon>Araneidae</taxon>
        <taxon>Caerostris</taxon>
    </lineage>
</organism>
<evidence type="ECO:0000313" key="1">
    <source>
        <dbReference type="EMBL" id="GIY61237.1"/>
    </source>
</evidence>
<feature type="non-terminal residue" evidence="1">
    <location>
        <position position="83"/>
    </location>
</feature>
<sequence>MLFTLKVKSSTFRSITFRNPLEIQPLSHPLGPYITTHLCRSFNPFFPLSTFHMLIPPSPPDHAPLSQGCQPFQYQMGNGTLGG</sequence>
<name>A0AAV4UT84_9ARAC</name>
<dbReference type="Proteomes" id="UP001054837">
    <property type="component" value="Unassembled WGS sequence"/>
</dbReference>
<dbReference type="EMBL" id="BPLQ01011928">
    <property type="protein sequence ID" value="GIY61237.1"/>
    <property type="molecule type" value="Genomic_DNA"/>
</dbReference>
<protein>
    <submittedName>
        <fullName evidence="1">Uncharacterized protein</fullName>
    </submittedName>
</protein>
<gene>
    <name evidence="1" type="ORF">CDAR_378771</name>
</gene>